<dbReference type="Pfam" id="PF00903">
    <property type="entry name" value="Glyoxalase"/>
    <property type="match status" value="1"/>
</dbReference>
<dbReference type="Gene3D" id="3.30.720.120">
    <property type="match status" value="1"/>
</dbReference>
<dbReference type="Gene3D" id="3.30.720.110">
    <property type="match status" value="1"/>
</dbReference>
<reference evidence="2 3" key="1">
    <citation type="submission" date="2018-12" db="EMBL/GenBank/DDBJ databases">
        <title>Complete genome sequencing of Tabrizicola sp. K13M18.</title>
        <authorList>
            <person name="Bae J.-W."/>
        </authorList>
    </citation>
    <scope>NUCLEOTIDE SEQUENCE [LARGE SCALE GENOMIC DNA]</scope>
    <source>
        <strain evidence="2 3">K13M18</strain>
    </source>
</reference>
<evidence type="ECO:0000313" key="2">
    <source>
        <dbReference type="EMBL" id="AZL59310.1"/>
    </source>
</evidence>
<evidence type="ECO:0000259" key="1">
    <source>
        <dbReference type="PROSITE" id="PS51819"/>
    </source>
</evidence>
<evidence type="ECO:0000313" key="3">
    <source>
        <dbReference type="Proteomes" id="UP000282002"/>
    </source>
</evidence>
<dbReference type="OrthoDB" id="9798201at2"/>
<dbReference type="InterPro" id="IPR004360">
    <property type="entry name" value="Glyas_Fos-R_dOase_dom"/>
</dbReference>
<accession>A0A3S8U706</accession>
<dbReference type="InterPro" id="IPR037523">
    <property type="entry name" value="VOC_core"/>
</dbReference>
<dbReference type="Proteomes" id="UP000282002">
    <property type="component" value="Chromosome"/>
</dbReference>
<proteinExistence type="predicted"/>
<feature type="domain" description="VOC" evidence="1">
    <location>
        <begin position="4"/>
        <end position="123"/>
    </location>
</feature>
<organism evidence="2 3">
    <name type="scientific">Tabrizicola piscis</name>
    <dbReference type="NCBI Taxonomy" id="2494374"/>
    <lineage>
        <taxon>Bacteria</taxon>
        <taxon>Pseudomonadati</taxon>
        <taxon>Pseudomonadota</taxon>
        <taxon>Alphaproteobacteria</taxon>
        <taxon>Rhodobacterales</taxon>
        <taxon>Paracoccaceae</taxon>
        <taxon>Tabrizicola</taxon>
    </lineage>
</organism>
<protein>
    <submittedName>
        <fullName evidence="2">Glyoxalase</fullName>
    </submittedName>
</protein>
<dbReference type="SUPFAM" id="SSF54593">
    <property type="entry name" value="Glyoxalase/Bleomycin resistance protein/Dihydroxybiphenyl dioxygenase"/>
    <property type="match status" value="1"/>
</dbReference>
<dbReference type="InterPro" id="IPR029068">
    <property type="entry name" value="Glyas_Bleomycin-R_OHBP_Dase"/>
</dbReference>
<name>A0A3S8U706_9RHOB</name>
<dbReference type="EMBL" id="CP034328">
    <property type="protein sequence ID" value="AZL59310.1"/>
    <property type="molecule type" value="Genomic_DNA"/>
</dbReference>
<gene>
    <name evidence="2" type="ORF">EI545_10905</name>
</gene>
<sequence length="141" mass="15760">MRFTSHYPVLLSSDVAIAAAFYTQHFGFRPLFMADWYAHLQSTEDQAVNLALVAQDHPTIPESARNRTGGVILNFEVEDPDTQHDRLKSQGLTILQPLRDEDFGQRHFIVAAPDGVLVDIIRPIPPTEEHAANYAPQALPT</sequence>
<dbReference type="AlphaFoldDB" id="A0A3S8U706"/>
<keyword evidence="3" id="KW-1185">Reference proteome</keyword>
<dbReference type="PROSITE" id="PS51819">
    <property type="entry name" value="VOC"/>
    <property type="match status" value="1"/>
</dbReference>
<dbReference type="KEGG" id="taw:EI545_10905"/>
<dbReference type="RefSeq" id="WP_125325505.1">
    <property type="nucleotide sequence ID" value="NZ_CP034328.1"/>
</dbReference>